<dbReference type="InterPro" id="IPR013429">
    <property type="entry name" value="Regulatory_FmdB_Zinc_ribbon"/>
</dbReference>
<dbReference type="NCBIfam" id="TIGR02605">
    <property type="entry name" value="CxxC_CxxC_SSSS"/>
    <property type="match status" value="1"/>
</dbReference>
<protein>
    <submittedName>
        <fullName evidence="2">Zinc ribbon domain-containing protein</fullName>
    </submittedName>
</protein>
<dbReference type="Gene3D" id="2.20.28.30">
    <property type="entry name" value="RNA polymerase ii, chain L"/>
    <property type="match status" value="1"/>
</dbReference>
<gene>
    <name evidence="2" type="ORF">GF359_09685</name>
</gene>
<organism evidence="2 3">
    <name type="scientific">candidate division WOR-3 bacterium</name>
    <dbReference type="NCBI Taxonomy" id="2052148"/>
    <lineage>
        <taxon>Bacteria</taxon>
        <taxon>Bacteria division WOR-3</taxon>
    </lineage>
</organism>
<evidence type="ECO:0000313" key="3">
    <source>
        <dbReference type="Proteomes" id="UP000630660"/>
    </source>
</evidence>
<dbReference type="Pfam" id="PF09723">
    <property type="entry name" value="Zn_ribbon_8"/>
    <property type="match status" value="1"/>
</dbReference>
<dbReference type="EMBL" id="WJKJ01000319">
    <property type="protein sequence ID" value="MBD3365470.1"/>
    <property type="molecule type" value="Genomic_DNA"/>
</dbReference>
<name>A0A9D5KCC7_UNCW3</name>
<accession>A0A9D5KCC7</accession>
<evidence type="ECO:0000313" key="2">
    <source>
        <dbReference type="EMBL" id="MBD3365470.1"/>
    </source>
</evidence>
<evidence type="ECO:0000259" key="1">
    <source>
        <dbReference type="SMART" id="SM00834"/>
    </source>
</evidence>
<reference evidence="2" key="1">
    <citation type="submission" date="2019-11" db="EMBL/GenBank/DDBJ databases">
        <title>Microbial mats filling the niche in hypersaline microbial mats.</title>
        <authorList>
            <person name="Wong H.L."/>
            <person name="Macleod F.I."/>
            <person name="White R.A. III"/>
            <person name="Burns B.P."/>
        </authorList>
    </citation>
    <scope>NUCLEOTIDE SEQUENCE</scope>
    <source>
        <strain evidence="2">Bin_327</strain>
    </source>
</reference>
<feature type="domain" description="Putative regulatory protein FmdB zinc ribbon" evidence="1">
    <location>
        <begin position="1"/>
        <end position="41"/>
    </location>
</feature>
<dbReference type="SMART" id="SM00834">
    <property type="entry name" value="CxxC_CXXC_SSSS"/>
    <property type="match status" value="1"/>
</dbReference>
<dbReference type="AlphaFoldDB" id="A0A9D5KCC7"/>
<sequence>MPTYVYQCTSCGKEFENTHGMSKEPEVLCPECGARAERRITGGAGFIMKSGDSVESCCGIDSPCKDPKRCCER</sequence>
<dbReference type="PANTHER" id="PTHR34404">
    <property type="entry name" value="REGULATORY PROTEIN, FMDB FAMILY"/>
    <property type="match status" value="1"/>
</dbReference>
<dbReference type="Proteomes" id="UP000630660">
    <property type="component" value="Unassembled WGS sequence"/>
</dbReference>
<dbReference type="PANTHER" id="PTHR34404:SF2">
    <property type="entry name" value="CONSERVED SERINE RICH PROTEIN"/>
    <property type="match status" value="1"/>
</dbReference>
<comment type="caution">
    <text evidence="2">The sequence shown here is derived from an EMBL/GenBank/DDBJ whole genome shotgun (WGS) entry which is preliminary data.</text>
</comment>
<proteinExistence type="predicted"/>